<feature type="transmembrane region" description="Helical" evidence="1">
    <location>
        <begin position="42"/>
        <end position="65"/>
    </location>
</feature>
<proteinExistence type="predicted"/>
<evidence type="ECO:0000313" key="3">
    <source>
        <dbReference type="Proteomes" id="UP000034491"/>
    </source>
</evidence>
<feature type="transmembrane region" description="Helical" evidence="1">
    <location>
        <begin position="77"/>
        <end position="95"/>
    </location>
</feature>
<feature type="transmembrane region" description="Helical" evidence="1">
    <location>
        <begin position="12"/>
        <end position="30"/>
    </location>
</feature>
<keyword evidence="1" id="KW-1133">Transmembrane helix</keyword>
<accession>A0A0M2R8A1</accession>
<feature type="transmembrane region" description="Helical" evidence="1">
    <location>
        <begin position="174"/>
        <end position="195"/>
    </location>
</feature>
<name>A0A0M2R8A1_9PROT</name>
<keyword evidence="3" id="KW-1185">Reference proteome</keyword>
<gene>
    <name evidence="2" type="ORF">WH95_01940</name>
</gene>
<evidence type="ECO:0000313" key="2">
    <source>
        <dbReference type="EMBL" id="KKJ78137.1"/>
    </source>
</evidence>
<dbReference type="EMBL" id="LANI01000002">
    <property type="protein sequence ID" value="KKJ78137.1"/>
    <property type="molecule type" value="Genomic_DNA"/>
</dbReference>
<organism evidence="2 3">
    <name type="scientific">Kiloniella litopenaei</name>
    <dbReference type="NCBI Taxonomy" id="1549748"/>
    <lineage>
        <taxon>Bacteria</taxon>
        <taxon>Pseudomonadati</taxon>
        <taxon>Pseudomonadota</taxon>
        <taxon>Alphaproteobacteria</taxon>
        <taxon>Rhodospirillales</taxon>
        <taxon>Kiloniellaceae</taxon>
        <taxon>Kiloniella</taxon>
    </lineage>
</organism>
<comment type="caution">
    <text evidence="2">The sequence shown here is derived from an EMBL/GenBank/DDBJ whole genome shotgun (WGS) entry which is preliminary data.</text>
</comment>
<keyword evidence="1" id="KW-0812">Transmembrane</keyword>
<reference evidence="2 3" key="1">
    <citation type="submission" date="2015-03" db="EMBL/GenBank/DDBJ databases">
        <title>Genome sequence of Kiloniella sp. P1-1, isolated from the gut microflora of Pacific white shrimp, Penaeus vannamei.</title>
        <authorList>
            <person name="Shao Z."/>
            <person name="Wang L."/>
            <person name="Li X."/>
        </authorList>
    </citation>
    <scope>NUCLEOTIDE SEQUENCE [LARGE SCALE GENOMIC DNA]</scope>
    <source>
        <strain evidence="2 3">P1-1</strain>
    </source>
</reference>
<sequence length="211" mass="24564">MAINIDRFAIEFLIQLTAAILLGTTVIPRWMKNTIFSKWDRVLLSLFLFIPIAIFCDQAFIGRFIPGSIYLSDLTTGLYFTPLFLIIGLYILPKFITLTEYNPAKAFKGGLLACLLCLPFVWLYDTLFNHFPFYLSAYSDWLQTKPEENHIYYFIGYLIGHYSTFETYIGSAGLIWQCIWFIASGVCAWFAYFVIYQNNLKSWREEATVFE</sequence>
<keyword evidence="1" id="KW-0472">Membrane</keyword>
<dbReference type="Proteomes" id="UP000034491">
    <property type="component" value="Unassembled WGS sequence"/>
</dbReference>
<dbReference type="AlphaFoldDB" id="A0A0M2R8A1"/>
<feature type="transmembrane region" description="Helical" evidence="1">
    <location>
        <begin position="107"/>
        <end position="124"/>
    </location>
</feature>
<protein>
    <submittedName>
        <fullName evidence="2">Uncharacterized protein</fullName>
    </submittedName>
</protein>
<evidence type="ECO:0000256" key="1">
    <source>
        <dbReference type="SAM" id="Phobius"/>
    </source>
</evidence>